<dbReference type="InterPro" id="IPR035979">
    <property type="entry name" value="RBD_domain_sf"/>
</dbReference>
<name>A0A4P1RH96_LUPAN</name>
<dbReference type="InterPro" id="IPR012677">
    <property type="entry name" value="Nucleotide-bd_a/b_plait_sf"/>
</dbReference>
<dbReference type="SUPFAM" id="SSF54928">
    <property type="entry name" value="RNA-binding domain, RBD"/>
    <property type="match status" value="2"/>
</dbReference>
<evidence type="ECO:0000256" key="3">
    <source>
        <dbReference type="SAM" id="MobiDB-lite"/>
    </source>
</evidence>
<dbReference type="STRING" id="3871.A0A4P1RH96"/>
<dbReference type="GO" id="GO:0003729">
    <property type="term" value="F:mRNA binding"/>
    <property type="evidence" value="ECO:0007669"/>
    <property type="project" value="TreeGrafter"/>
</dbReference>
<dbReference type="KEGG" id="lang:109349094"/>
<feature type="region of interest" description="Disordered" evidence="3">
    <location>
        <begin position="307"/>
        <end position="328"/>
    </location>
</feature>
<dbReference type="Proteomes" id="UP000188354">
    <property type="component" value="Chromosome LG06"/>
</dbReference>
<evidence type="ECO:0000313" key="5">
    <source>
        <dbReference type="EMBL" id="OIW10666.1"/>
    </source>
</evidence>
<proteinExistence type="predicted"/>
<organism evidence="5 6">
    <name type="scientific">Lupinus angustifolius</name>
    <name type="common">Narrow-leaved blue lupine</name>
    <dbReference type="NCBI Taxonomy" id="3871"/>
    <lineage>
        <taxon>Eukaryota</taxon>
        <taxon>Viridiplantae</taxon>
        <taxon>Streptophyta</taxon>
        <taxon>Embryophyta</taxon>
        <taxon>Tracheophyta</taxon>
        <taxon>Spermatophyta</taxon>
        <taxon>Magnoliopsida</taxon>
        <taxon>eudicotyledons</taxon>
        <taxon>Gunneridae</taxon>
        <taxon>Pentapetalae</taxon>
        <taxon>rosids</taxon>
        <taxon>fabids</taxon>
        <taxon>Fabales</taxon>
        <taxon>Fabaceae</taxon>
        <taxon>Papilionoideae</taxon>
        <taxon>50 kb inversion clade</taxon>
        <taxon>genistoids sensu lato</taxon>
        <taxon>core genistoids</taxon>
        <taxon>Genisteae</taxon>
        <taxon>Lupinus</taxon>
    </lineage>
</organism>
<dbReference type="GO" id="GO:0009535">
    <property type="term" value="C:chloroplast thylakoid membrane"/>
    <property type="evidence" value="ECO:0007669"/>
    <property type="project" value="TreeGrafter"/>
</dbReference>
<dbReference type="GO" id="GO:1901259">
    <property type="term" value="P:chloroplast rRNA processing"/>
    <property type="evidence" value="ECO:0007669"/>
    <property type="project" value="TreeGrafter"/>
</dbReference>
<evidence type="ECO:0000313" key="6">
    <source>
        <dbReference type="Proteomes" id="UP000188354"/>
    </source>
</evidence>
<dbReference type="Gramene" id="OIW10666">
    <property type="protein sequence ID" value="OIW10666"/>
    <property type="gene ID" value="TanjilG_16038"/>
</dbReference>
<evidence type="ECO:0000256" key="2">
    <source>
        <dbReference type="PROSITE-ProRule" id="PRU00176"/>
    </source>
</evidence>
<dbReference type="PANTHER" id="PTHR48025:SF6">
    <property type="entry name" value="RRM DOMAIN-CONTAINING PROTEIN"/>
    <property type="match status" value="1"/>
</dbReference>
<dbReference type="EMBL" id="CM007366">
    <property type="protein sequence ID" value="OIW10666.1"/>
    <property type="molecule type" value="Genomic_DNA"/>
</dbReference>
<dbReference type="SMART" id="SM00360">
    <property type="entry name" value="RRM"/>
    <property type="match status" value="2"/>
</dbReference>
<accession>A0A4P1RH96</accession>
<dbReference type="InterPro" id="IPR050502">
    <property type="entry name" value="Euk_RNA-bind_prot"/>
</dbReference>
<keyword evidence="6" id="KW-1185">Reference proteome</keyword>
<dbReference type="PROSITE" id="PS50102">
    <property type="entry name" value="RRM"/>
    <property type="match status" value="2"/>
</dbReference>
<keyword evidence="1 2" id="KW-0694">RNA-binding</keyword>
<evidence type="ECO:0000259" key="4">
    <source>
        <dbReference type="PROSITE" id="PS50102"/>
    </source>
</evidence>
<dbReference type="Pfam" id="PF00076">
    <property type="entry name" value="RRM_1"/>
    <property type="match status" value="2"/>
</dbReference>
<dbReference type="Gene3D" id="3.30.70.330">
    <property type="match status" value="2"/>
</dbReference>
<feature type="domain" description="RRM" evidence="4">
    <location>
        <begin position="185"/>
        <end position="264"/>
    </location>
</feature>
<gene>
    <name evidence="5" type="ORF">TanjilG_16038</name>
</gene>
<dbReference type="OrthoDB" id="439808at2759"/>
<sequence>MATLDSALSLTVFASHRFSNNHRFSPKPLDSIKFHPSLQNNLFFSSKSFSFSTSTSLCFQLCSALQEAPSPTSEEKTEQNQTKTTNLKTKLFVFNLPWTLSAVDIKELFSQCGNVTDVEIIKSKDGRSKGFCFVTMATGEEAMDAVNKFDSYEISGRILRVEFAKRFKKPSPLRPPGPPPGETRHVIFATNVAWKARSTHFRDFITENFKQPVSARVVFDSPTGRSAGYAFASFLTKEDAEAAISALDGKELMGRPLRLKFSERNAKEAASKQDDDDTQLEDGAINAQLEDGAINAQLEDGAINAQLEDGAINAQPEDDTGDNQLIES</sequence>
<reference evidence="5 6" key="1">
    <citation type="journal article" date="2017" name="Plant Biotechnol. J.">
        <title>A comprehensive draft genome sequence for lupin (Lupinus angustifolius), an emerging health food: insights into plant-microbe interactions and legume evolution.</title>
        <authorList>
            <person name="Hane J.K."/>
            <person name="Ming Y."/>
            <person name="Kamphuis L.G."/>
            <person name="Nelson M.N."/>
            <person name="Garg G."/>
            <person name="Atkins C.A."/>
            <person name="Bayer P.E."/>
            <person name="Bravo A."/>
            <person name="Bringans S."/>
            <person name="Cannon S."/>
            <person name="Edwards D."/>
            <person name="Foley R."/>
            <person name="Gao L.L."/>
            <person name="Harrison M.J."/>
            <person name="Huang W."/>
            <person name="Hurgobin B."/>
            <person name="Li S."/>
            <person name="Liu C.W."/>
            <person name="McGrath A."/>
            <person name="Morahan G."/>
            <person name="Murray J."/>
            <person name="Weller J."/>
            <person name="Jian J."/>
            <person name="Singh K.B."/>
        </authorList>
    </citation>
    <scope>NUCLEOTIDE SEQUENCE [LARGE SCALE GENOMIC DNA]</scope>
    <source>
        <strain evidence="6">cv. Tanjil</strain>
        <tissue evidence="5">Whole plant</tissue>
    </source>
</reference>
<evidence type="ECO:0000256" key="1">
    <source>
        <dbReference type="ARBA" id="ARBA00022884"/>
    </source>
</evidence>
<dbReference type="PANTHER" id="PTHR48025">
    <property type="entry name" value="OS02G0815200 PROTEIN"/>
    <property type="match status" value="1"/>
</dbReference>
<dbReference type="InterPro" id="IPR000504">
    <property type="entry name" value="RRM_dom"/>
</dbReference>
<protein>
    <recommendedName>
        <fullName evidence="4">RRM domain-containing protein</fullName>
    </recommendedName>
</protein>
<feature type="domain" description="RRM" evidence="4">
    <location>
        <begin position="89"/>
        <end position="166"/>
    </location>
</feature>
<dbReference type="AlphaFoldDB" id="A0A4P1RH96"/>
<dbReference type="CDD" id="cd00590">
    <property type="entry name" value="RRM_SF"/>
    <property type="match status" value="1"/>
</dbReference>